<protein>
    <recommendedName>
        <fullName evidence="3">Cell fate regulator YlbF, YheA/YmcA/DUF963 family (Controls sporulation, competence, biofilm development)</fullName>
    </recommendedName>
</protein>
<dbReference type="STRING" id="1364.LP2241_20133"/>
<dbReference type="RefSeq" id="WP_231858771.1">
    <property type="nucleotide sequence ID" value="NZ_LN774769.1"/>
</dbReference>
<reference evidence="2" key="1">
    <citation type="submission" date="2015-01" db="EMBL/GenBank/DDBJ databases">
        <authorList>
            <person name="Andreevskaya M."/>
        </authorList>
    </citation>
    <scope>NUCLEOTIDE SEQUENCE [LARGE SCALE GENOMIC DNA]</scope>
    <source>
        <strain evidence="2">MKFS47</strain>
    </source>
</reference>
<sequence>MAKLHLHFADENIIALDDLADDLSHRFLDLAVVKAYTAKKLAFDSDDALQGKLRTLTENQAYIAHRPEIRSLQKELMMTDEIFQLKLAENDVQGALSELVIKIAGVISADISVDEHLPLKKGGHHGKKHTCGG</sequence>
<dbReference type="HOGENOM" id="CLU_114090_2_0_9"/>
<evidence type="ECO:0000313" key="2">
    <source>
        <dbReference type="Proteomes" id="UP000033166"/>
    </source>
</evidence>
<dbReference type="KEGG" id="lpk:LACPI_0475"/>
<dbReference type="Proteomes" id="UP000033166">
    <property type="component" value="Chromosome I"/>
</dbReference>
<accession>A0A0D6DW19</accession>
<evidence type="ECO:0000313" key="1">
    <source>
        <dbReference type="EMBL" id="CEN27675.1"/>
    </source>
</evidence>
<proteinExistence type="predicted"/>
<dbReference type="InterPro" id="IPR023378">
    <property type="entry name" value="YheA/YmcA-like_dom_sf"/>
</dbReference>
<dbReference type="SUPFAM" id="SSF158622">
    <property type="entry name" value="YheA/YmcA-like"/>
    <property type="match status" value="1"/>
</dbReference>
<dbReference type="EMBL" id="LN774769">
    <property type="protein sequence ID" value="CEN27675.1"/>
    <property type="molecule type" value="Genomic_DNA"/>
</dbReference>
<dbReference type="AlphaFoldDB" id="A0A0D6DW19"/>
<evidence type="ECO:0008006" key="3">
    <source>
        <dbReference type="Google" id="ProtNLM"/>
    </source>
</evidence>
<name>A0A0D6DW19_9LACT</name>
<organism evidence="1 2">
    <name type="scientific">Pseudolactococcus piscium MKFS47</name>
    <dbReference type="NCBI Taxonomy" id="297352"/>
    <lineage>
        <taxon>Bacteria</taxon>
        <taxon>Bacillati</taxon>
        <taxon>Bacillota</taxon>
        <taxon>Bacilli</taxon>
        <taxon>Lactobacillales</taxon>
        <taxon>Streptococcaceae</taxon>
        <taxon>Pseudolactococcus</taxon>
    </lineage>
</organism>
<gene>
    <name evidence="1" type="ORF">LACPI_0475</name>
</gene>